<dbReference type="GO" id="GO:0015697">
    <property type="term" value="P:quaternary ammonium group transport"/>
    <property type="evidence" value="ECO:0007669"/>
    <property type="project" value="UniProtKB-ARBA"/>
</dbReference>
<dbReference type="PANTHER" id="PTHR42781">
    <property type="entry name" value="SPERMIDINE/PUTRESCINE IMPORT ATP-BINDING PROTEIN POTA"/>
    <property type="match status" value="1"/>
</dbReference>
<gene>
    <name evidence="11" type="ORF">PMPD1_0244</name>
</gene>
<evidence type="ECO:0000256" key="9">
    <source>
        <dbReference type="ARBA" id="ARBA00023136"/>
    </source>
</evidence>
<name>A0A6M8U9Q4_9GAMM</name>
<keyword evidence="2" id="KW-0813">Transport</keyword>
<keyword evidence="6" id="KW-0067">ATP-binding</keyword>
<dbReference type="InterPro" id="IPR003439">
    <property type="entry name" value="ABC_transporter-like_ATP-bd"/>
</dbReference>
<dbReference type="AlphaFoldDB" id="A0A6M8U9Q4"/>
<keyword evidence="4" id="KW-0410">Iron transport</keyword>
<proteinExistence type="inferred from homology"/>
<dbReference type="RefSeq" id="WP_173632342.1">
    <property type="nucleotide sequence ID" value="NZ_CP054212.1"/>
</dbReference>
<evidence type="ECO:0000256" key="6">
    <source>
        <dbReference type="ARBA" id="ARBA00022840"/>
    </source>
</evidence>
<dbReference type="KEGG" id="pmak:PMPD1_0244"/>
<evidence type="ECO:0000256" key="7">
    <source>
        <dbReference type="ARBA" id="ARBA00023004"/>
    </source>
</evidence>
<protein>
    <submittedName>
        <fullName evidence="11">Ferric iron ABC transporter, substrate-binding protein</fullName>
    </submittedName>
</protein>
<keyword evidence="8" id="KW-0406">Ion transport</keyword>
<dbReference type="Pfam" id="PF00005">
    <property type="entry name" value="ABC_tran"/>
    <property type="match status" value="1"/>
</dbReference>
<keyword evidence="9" id="KW-0472">Membrane</keyword>
<dbReference type="GO" id="GO:0016020">
    <property type="term" value="C:membrane"/>
    <property type="evidence" value="ECO:0007669"/>
    <property type="project" value="InterPro"/>
</dbReference>
<sequence length="245" mass="27016">MTRASTAIMLSSLSWSFGDQPLLDNLSLTIEAGSTVALLGPSGCGKSTLLKLLAGLLQPQRGEIWFGDRRVASAHNLVPPEQRNIGMVFQDYALWPHMTVAQNVAFPLRMRRLPVKEQRQRVEHALSRVGLADLATRKPAHLSGGQQQRVALARAIVGEPAILLFDEPLSNLDSFLRQSLCEEMSALLRQLRITAVYVTHDRQEAALMADRIVQLAHGRIDSITHCSEETPCAPVNYVKQVLSPP</sequence>
<evidence type="ECO:0000256" key="1">
    <source>
        <dbReference type="ARBA" id="ARBA00006526"/>
    </source>
</evidence>
<dbReference type="Proteomes" id="UP000505325">
    <property type="component" value="Chromosome"/>
</dbReference>
<organism evidence="11 12">
    <name type="scientific">Paramixta manurensis</name>
    <dbReference type="NCBI Taxonomy" id="2740817"/>
    <lineage>
        <taxon>Bacteria</taxon>
        <taxon>Pseudomonadati</taxon>
        <taxon>Pseudomonadota</taxon>
        <taxon>Gammaproteobacteria</taxon>
        <taxon>Enterobacterales</taxon>
        <taxon>Erwiniaceae</taxon>
        <taxon>Paramixta</taxon>
    </lineage>
</organism>
<evidence type="ECO:0000256" key="8">
    <source>
        <dbReference type="ARBA" id="ARBA00023065"/>
    </source>
</evidence>
<feature type="domain" description="ABC transporter" evidence="10">
    <location>
        <begin position="8"/>
        <end position="242"/>
    </location>
</feature>
<dbReference type="GO" id="GO:0015408">
    <property type="term" value="F:ABC-type ferric iron transporter activity"/>
    <property type="evidence" value="ECO:0007669"/>
    <property type="project" value="InterPro"/>
</dbReference>
<accession>A0A6M8U9Q4</accession>
<dbReference type="GO" id="GO:0016887">
    <property type="term" value="F:ATP hydrolysis activity"/>
    <property type="evidence" value="ECO:0007669"/>
    <property type="project" value="InterPro"/>
</dbReference>
<evidence type="ECO:0000256" key="5">
    <source>
        <dbReference type="ARBA" id="ARBA00022741"/>
    </source>
</evidence>
<dbReference type="FunFam" id="3.40.50.300:FF:000425">
    <property type="entry name" value="Probable ABC transporter, ATP-binding subunit"/>
    <property type="match status" value="1"/>
</dbReference>
<dbReference type="InterPro" id="IPR015853">
    <property type="entry name" value="ABC_transpr_FbpC"/>
</dbReference>
<dbReference type="EMBL" id="CP054212">
    <property type="protein sequence ID" value="QKJ85227.1"/>
    <property type="molecule type" value="Genomic_DNA"/>
</dbReference>
<dbReference type="PROSITE" id="PS00211">
    <property type="entry name" value="ABC_TRANSPORTER_1"/>
    <property type="match status" value="1"/>
</dbReference>
<keyword evidence="7" id="KW-0408">Iron</keyword>
<dbReference type="InterPro" id="IPR017871">
    <property type="entry name" value="ABC_transporter-like_CS"/>
</dbReference>
<dbReference type="SUPFAM" id="SSF52540">
    <property type="entry name" value="P-loop containing nucleoside triphosphate hydrolases"/>
    <property type="match status" value="1"/>
</dbReference>
<reference evidence="11 12" key="1">
    <citation type="submission" date="2020-06" db="EMBL/GenBank/DDBJ databases">
        <title>Genome sequence of Paramixta manurensis strain PD-1.</title>
        <authorList>
            <person name="Lee C.W."/>
            <person name="Kim J."/>
        </authorList>
    </citation>
    <scope>NUCLEOTIDE SEQUENCE [LARGE SCALE GENOMIC DNA]</scope>
    <source>
        <strain evidence="11 12">PD-1</strain>
    </source>
</reference>
<comment type="similarity">
    <text evidence="1">Belongs to the ABC transporter superfamily. Drug exporter-2 (TC 3.A.1.117) family.</text>
</comment>
<evidence type="ECO:0000259" key="10">
    <source>
        <dbReference type="PROSITE" id="PS50893"/>
    </source>
</evidence>
<keyword evidence="12" id="KW-1185">Reference proteome</keyword>
<dbReference type="CDD" id="cd03259">
    <property type="entry name" value="ABC_Carb_Solutes_like"/>
    <property type="match status" value="1"/>
</dbReference>
<evidence type="ECO:0000313" key="11">
    <source>
        <dbReference type="EMBL" id="QKJ85227.1"/>
    </source>
</evidence>
<evidence type="ECO:0000256" key="2">
    <source>
        <dbReference type="ARBA" id="ARBA00022448"/>
    </source>
</evidence>
<dbReference type="InterPro" id="IPR003593">
    <property type="entry name" value="AAA+_ATPase"/>
</dbReference>
<evidence type="ECO:0000256" key="3">
    <source>
        <dbReference type="ARBA" id="ARBA00022475"/>
    </source>
</evidence>
<dbReference type="GO" id="GO:0005524">
    <property type="term" value="F:ATP binding"/>
    <property type="evidence" value="ECO:0007669"/>
    <property type="project" value="UniProtKB-KW"/>
</dbReference>
<dbReference type="InterPro" id="IPR027417">
    <property type="entry name" value="P-loop_NTPase"/>
</dbReference>
<evidence type="ECO:0000256" key="4">
    <source>
        <dbReference type="ARBA" id="ARBA00022496"/>
    </source>
</evidence>
<dbReference type="SMART" id="SM00382">
    <property type="entry name" value="AAA"/>
    <property type="match status" value="1"/>
</dbReference>
<evidence type="ECO:0000313" key="12">
    <source>
        <dbReference type="Proteomes" id="UP000505325"/>
    </source>
</evidence>
<dbReference type="PANTHER" id="PTHR42781:SF4">
    <property type="entry name" value="SPERMIDINE_PUTRESCINE IMPORT ATP-BINDING PROTEIN POTA"/>
    <property type="match status" value="1"/>
</dbReference>
<dbReference type="Gene3D" id="3.40.50.300">
    <property type="entry name" value="P-loop containing nucleotide triphosphate hydrolases"/>
    <property type="match status" value="1"/>
</dbReference>
<keyword evidence="3" id="KW-1003">Cell membrane</keyword>
<dbReference type="InterPro" id="IPR050093">
    <property type="entry name" value="ABC_SmlMolc_Importer"/>
</dbReference>
<dbReference type="PROSITE" id="PS50893">
    <property type="entry name" value="ABC_TRANSPORTER_2"/>
    <property type="match status" value="1"/>
</dbReference>
<keyword evidence="5" id="KW-0547">Nucleotide-binding</keyword>